<evidence type="ECO:0000313" key="1">
    <source>
        <dbReference type="EMBL" id="EFA78453.1"/>
    </source>
</evidence>
<name>D3BKM3_HETP5</name>
<evidence type="ECO:0000313" key="2">
    <source>
        <dbReference type="Proteomes" id="UP000001396"/>
    </source>
</evidence>
<dbReference type="EMBL" id="ADBJ01000038">
    <property type="protein sequence ID" value="EFA78453.1"/>
    <property type="molecule type" value="Genomic_DNA"/>
</dbReference>
<protein>
    <submittedName>
        <fullName evidence="1">Uncharacterized protein</fullName>
    </submittedName>
</protein>
<dbReference type="InParanoid" id="D3BKM3"/>
<accession>D3BKM3</accession>
<proteinExistence type="predicted"/>
<comment type="caution">
    <text evidence="1">The sequence shown here is derived from an EMBL/GenBank/DDBJ whole genome shotgun (WGS) entry which is preliminary data.</text>
</comment>
<dbReference type="AlphaFoldDB" id="D3BKM3"/>
<dbReference type="Proteomes" id="UP000001396">
    <property type="component" value="Unassembled WGS sequence"/>
</dbReference>
<organism evidence="1 2">
    <name type="scientific">Heterostelium pallidum (strain ATCC 26659 / Pp 5 / PN500)</name>
    <name type="common">Cellular slime mold</name>
    <name type="synonym">Polysphondylium pallidum</name>
    <dbReference type="NCBI Taxonomy" id="670386"/>
    <lineage>
        <taxon>Eukaryota</taxon>
        <taxon>Amoebozoa</taxon>
        <taxon>Evosea</taxon>
        <taxon>Eumycetozoa</taxon>
        <taxon>Dictyostelia</taxon>
        <taxon>Acytosteliales</taxon>
        <taxon>Acytosteliaceae</taxon>
        <taxon>Heterostelium</taxon>
    </lineage>
</organism>
<sequence length="25" mass="2714">MTTFSSSNRRFSAYATNAGISCDIL</sequence>
<keyword evidence="2" id="KW-1185">Reference proteome</keyword>
<reference evidence="1 2" key="1">
    <citation type="journal article" date="2011" name="Genome Res.">
        <title>Phylogeny-wide analysis of social amoeba genomes highlights ancient origins for complex intercellular communication.</title>
        <authorList>
            <person name="Heidel A.J."/>
            <person name="Lawal H.M."/>
            <person name="Felder M."/>
            <person name="Schilde C."/>
            <person name="Helps N.R."/>
            <person name="Tunggal B."/>
            <person name="Rivero F."/>
            <person name="John U."/>
            <person name="Schleicher M."/>
            <person name="Eichinger L."/>
            <person name="Platzer M."/>
            <person name="Noegel A.A."/>
            <person name="Schaap P."/>
            <person name="Gloeckner G."/>
        </authorList>
    </citation>
    <scope>NUCLEOTIDE SEQUENCE [LARGE SCALE GENOMIC DNA]</scope>
    <source>
        <strain evidence="2">ATCC 26659 / Pp 5 / PN500</strain>
    </source>
</reference>
<gene>
    <name evidence="1" type="ORF">PPL_09105</name>
</gene>